<comment type="caution">
    <text evidence="18">The sequence shown here is derived from an EMBL/GenBank/DDBJ whole genome shotgun (WGS) entry which is preliminary data.</text>
</comment>
<protein>
    <recommendedName>
        <fullName evidence="6 15">tRNA (guanine-N(1)-)-methyltransferase</fullName>
        <ecNumber evidence="5 15">2.1.1.228</ecNumber>
    </recommendedName>
    <alternativeName>
        <fullName evidence="12 15">M1G-methyltransferase</fullName>
    </alternativeName>
    <alternativeName>
        <fullName evidence="13 15">tRNA [GM37] methyltransferase</fullName>
    </alternativeName>
</protein>
<feature type="domain" description="tRNA methyltransferase TRMD/TRM10-type" evidence="17">
    <location>
        <begin position="1"/>
        <end position="224"/>
    </location>
</feature>
<keyword evidence="7 15" id="KW-0963">Cytoplasm</keyword>
<dbReference type="PANTHER" id="PTHR46417:SF1">
    <property type="entry name" value="TRNA (GUANINE-N(1)-)-METHYLTRANSFERASE"/>
    <property type="match status" value="1"/>
</dbReference>
<accession>A0ABR4XMD9</accession>
<sequence>MRIDIITVIPEMIDGCVNTSILKRAQDKGLAEIHLHNLRDYSTNRWKRVDDYPFGGEAGMVIQVEPVDRAISHLKSQRAYDEVIFTSPDGELFSQPLANKLSLLQNIIILCGHYKGIDHRIREHLITKEISVGDYVLTGGEMPAAIIADAVVRLIPGVIGDEQSALSDSFQDGLLSAPVYTRPADYNGWKVPDILLSGHEAKIAEWRLRQAEERTRLLRPELLKPNR</sequence>
<evidence type="ECO:0000256" key="12">
    <source>
        <dbReference type="ARBA" id="ARBA00029736"/>
    </source>
</evidence>
<keyword evidence="11 15" id="KW-0819">tRNA processing</keyword>
<comment type="similarity">
    <text evidence="3 15 16">Belongs to the RNA methyltransferase TrmD family.</text>
</comment>
<evidence type="ECO:0000256" key="4">
    <source>
        <dbReference type="ARBA" id="ARBA00011738"/>
    </source>
</evidence>
<comment type="subcellular location">
    <subcellularLocation>
        <location evidence="2 15 16">Cytoplasm</location>
    </subcellularLocation>
</comment>
<dbReference type="HAMAP" id="MF_00605">
    <property type="entry name" value="TrmD"/>
    <property type="match status" value="1"/>
</dbReference>
<dbReference type="InterPro" id="IPR016009">
    <property type="entry name" value="tRNA_MeTrfase_TRMD/TRM10"/>
</dbReference>
<dbReference type="Gene3D" id="3.40.1280.10">
    <property type="match status" value="1"/>
</dbReference>
<dbReference type="Gene3D" id="1.10.1270.20">
    <property type="entry name" value="tRNA(m1g37)methyltransferase, domain 2"/>
    <property type="match status" value="1"/>
</dbReference>
<evidence type="ECO:0000256" key="14">
    <source>
        <dbReference type="ARBA" id="ARBA00047783"/>
    </source>
</evidence>
<evidence type="ECO:0000256" key="15">
    <source>
        <dbReference type="HAMAP-Rule" id="MF_00605"/>
    </source>
</evidence>
<evidence type="ECO:0000256" key="2">
    <source>
        <dbReference type="ARBA" id="ARBA00004496"/>
    </source>
</evidence>
<dbReference type="Proteomes" id="UP000030101">
    <property type="component" value="Unassembled WGS sequence"/>
</dbReference>
<keyword evidence="8 15" id="KW-0489">Methyltransferase</keyword>
<name>A0ABR4XMD9_9PORP</name>
<dbReference type="InterPro" id="IPR029026">
    <property type="entry name" value="tRNA_m1G_MTases_N"/>
</dbReference>
<keyword evidence="9 15" id="KW-0808">Transferase</keyword>
<reference evidence="18 19" key="1">
    <citation type="submission" date="2014-08" db="EMBL/GenBank/DDBJ databases">
        <title>Porphyromonas canoris strain:OH2762 Genome sequencing.</title>
        <authorList>
            <person name="Wallis C."/>
            <person name="Deusch O."/>
            <person name="O'Flynn C."/>
            <person name="Davis I."/>
            <person name="Jospin G."/>
            <person name="Darling A.E."/>
            <person name="Coil D.A."/>
            <person name="Alexiev A."/>
            <person name="Horsfall A."/>
            <person name="Kirkwood N."/>
            <person name="Harris S."/>
            <person name="Eisen J.A."/>
        </authorList>
    </citation>
    <scope>NUCLEOTIDE SEQUENCE [LARGE SCALE GENOMIC DNA]</scope>
    <source>
        <strain evidence="19">COT-108 OH2762</strain>
    </source>
</reference>
<evidence type="ECO:0000313" key="18">
    <source>
        <dbReference type="EMBL" id="KGN93278.1"/>
    </source>
</evidence>
<evidence type="ECO:0000256" key="9">
    <source>
        <dbReference type="ARBA" id="ARBA00022679"/>
    </source>
</evidence>
<proteinExistence type="inferred from homology"/>
<evidence type="ECO:0000256" key="6">
    <source>
        <dbReference type="ARBA" id="ARBA00014679"/>
    </source>
</evidence>
<organism evidence="18 19">
    <name type="scientific">Porphyromonas canoris</name>
    <dbReference type="NCBI Taxonomy" id="36875"/>
    <lineage>
        <taxon>Bacteria</taxon>
        <taxon>Pseudomonadati</taxon>
        <taxon>Bacteroidota</taxon>
        <taxon>Bacteroidia</taxon>
        <taxon>Bacteroidales</taxon>
        <taxon>Porphyromonadaceae</taxon>
        <taxon>Porphyromonas</taxon>
    </lineage>
</organism>
<keyword evidence="19" id="KW-1185">Reference proteome</keyword>
<evidence type="ECO:0000259" key="17">
    <source>
        <dbReference type="Pfam" id="PF01746"/>
    </source>
</evidence>
<evidence type="ECO:0000256" key="3">
    <source>
        <dbReference type="ARBA" id="ARBA00007630"/>
    </source>
</evidence>
<comment type="subunit">
    <text evidence="4 15 16">Homodimer.</text>
</comment>
<dbReference type="InterPro" id="IPR029028">
    <property type="entry name" value="Alpha/beta_knot_MTases"/>
</dbReference>
<evidence type="ECO:0000256" key="16">
    <source>
        <dbReference type="RuleBase" id="RU003464"/>
    </source>
</evidence>
<evidence type="ECO:0000256" key="7">
    <source>
        <dbReference type="ARBA" id="ARBA00022490"/>
    </source>
</evidence>
<feature type="binding site" evidence="15">
    <location>
        <begin position="132"/>
        <end position="137"/>
    </location>
    <ligand>
        <name>S-adenosyl-L-methionine</name>
        <dbReference type="ChEBI" id="CHEBI:59789"/>
    </ligand>
</feature>
<evidence type="ECO:0000256" key="5">
    <source>
        <dbReference type="ARBA" id="ARBA00012807"/>
    </source>
</evidence>
<dbReference type="InterPro" id="IPR023148">
    <property type="entry name" value="tRNA_m1G_MeTrfase_C_sf"/>
</dbReference>
<dbReference type="Pfam" id="PF01746">
    <property type="entry name" value="tRNA_m1G_MT"/>
    <property type="match status" value="1"/>
</dbReference>
<dbReference type="NCBIfam" id="TIGR00088">
    <property type="entry name" value="trmD"/>
    <property type="match status" value="1"/>
</dbReference>
<keyword evidence="10 15" id="KW-0949">S-adenosyl-L-methionine</keyword>
<evidence type="ECO:0000313" key="19">
    <source>
        <dbReference type="Proteomes" id="UP000030101"/>
    </source>
</evidence>
<dbReference type="NCBIfam" id="NF000648">
    <property type="entry name" value="PRK00026.1"/>
    <property type="match status" value="1"/>
</dbReference>
<dbReference type="CDD" id="cd18080">
    <property type="entry name" value="TrmD-like"/>
    <property type="match status" value="1"/>
</dbReference>
<dbReference type="PANTHER" id="PTHR46417">
    <property type="entry name" value="TRNA (GUANINE-N(1)-)-METHYLTRANSFERASE"/>
    <property type="match status" value="1"/>
</dbReference>
<dbReference type="InterPro" id="IPR002649">
    <property type="entry name" value="tRNA_m1G_MeTrfase_TrmD"/>
</dbReference>
<dbReference type="RefSeq" id="WP_036788589.1">
    <property type="nucleotide sequence ID" value="NZ_JQZV01000003.1"/>
</dbReference>
<feature type="binding site" evidence="15">
    <location>
        <position position="112"/>
    </location>
    <ligand>
        <name>S-adenosyl-L-methionine</name>
        <dbReference type="ChEBI" id="CHEBI:59789"/>
    </ligand>
</feature>
<evidence type="ECO:0000256" key="10">
    <source>
        <dbReference type="ARBA" id="ARBA00022691"/>
    </source>
</evidence>
<comment type="function">
    <text evidence="1 15 16">Specifically methylates guanosine-37 in various tRNAs.</text>
</comment>
<dbReference type="EC" id="2.1.1.228" evidence="5 15"/>
<evidence type="ECO:0000256" key="13">
    <source>
        <dbReference type="ARBA" id="ARBA00033392"/>
    </source>
</evidence>
<evidence type="ECO:0000256" key="1">
    <source>
        <dbReference type="ARBA" id="ARBA00002634"/>
    </source>
</evidence>
<evidence type="ECO:0000256" key="8">
    <source>
        <dbReference type="ARBA" id="ARBA00022603"/>
    </source>
</evidence>
<dbReference type="SUPFAM" id="SSF75217">
    <property type="entry name" value="alpha/beta knot"/>
    <property type="match status" value="1"/>
</dbReference>
<gene>
    <name evidence="15" type="primary">trmD</name>
    <name evidence="18" type="ORF">HQ43_01085</name>
</gene>
<dbReference type="EMBL" id="JQZV01000003">
    <property type="protein sequence ID" value="KGN93278.1"/>
    <property type="molecule type" value="Genomic_DNA"/>
</dbReference>
<dbReference type="PIRSF" id="PIRSF000386">
    <property type="entry name" value="tRNA_mtase"/>
    <property type="match status" value="1"/>
</dbReference>
<evidence type="ECO:0000256" key="11">
    <source>
        <dbReference type="ARBA" id="ARBA00022694"/>
    </source>
</evidence>
<comment type="catalytic activity">
    <reaction evidence="14 15 16">
        <text>guanosine(37) in tRNA + S-adenosyl-L-methionine = N(1)-methylguanosine(37) in tRNA + S-adenosyl-L-homocysteine + H(+)</text>
        <dbReference type="Rhea" id="RHEA:36899"/>
        <dbReference type="Rhea" id="RHEA-COMP:10145"/>
        <dbReference type="Rhea" id="RHEA-COMP:10147"/>
        <dbReference type="ChEBI" id="CHEBI:15378"/>
        <dbReference type="ChEBI" id="CHEBI:57856"/>
        <dbReference type="ChEBI" id="CHEBI:59789"/>
        <dbReference type="ChEBI" id="CHEBI:73542"/>
        <dbReference type="ChEBI" id="CHEBI:74269"/>
        <dbReference type="EC" id="2.1.1.228"/>
    </reaction>
</comment>